<dbReference type="Proteomes" id="UP000071641">
    <property type="component" value="Unassembled WGS sequence"/>
</dbReference>
<proteinExistence type="predicted"/>
<accession>A0A128F3N7</accession>
<keyword evidence="2" id="KW-1185">Reference proteome</keyword>
<evidence type="ECO:0000313" key="2">
    <source>
        <dbReference type="Proteomes" id="UP000071641"/>
    </source>
</evidence>
<protein>
    <submittedName>
        <fullName evidence="1">Uncharacterized protein</fullName>
    </submittedName>
</protein>
<reference evidence="2" key="1">
    <citation type="submission" date="2016-02" db="EMBL/GenBank/DDBJ databases">
        <authorList>
            <person name="Rodrigo-Torres Lidia"/>
            <person name="Arahal R.David."/>
        </authorList>
    </citation>
    <scope>NUCLEOTIDE SEQUENCE [LARGE SCALE GENOMIC DNA]</scope>
    <source>
        <strain evidence="2">CECT 9029</strain>
    </source>
</reference>
<sequence length="70" mass="7923">MKYGSDKVLPHFGLENSIYSNVILLVHPKIPNPKEMIAKSDCPSFILSFFHLSFLVSYRVRAVKIASKIS</sequence>
<dbReference type="AlphaFoldDB" id="A0A128F3N7"/>
<evidence type="ECO:0000313" key="1">
    <source>
        <dbReference type="EMBL" id="CZF81413.1"/>
    </source>
</evidence>
<organism evidence="1 2">
    <name type="scientific">Grimontia celer</name>
    <dbReference type="NCBI Taxonomy" id="1796497"/>
    <lineage>
        <taxon>Bacteria</taxon>
        <taxon>Pseudomonadati</taxon>
        <taxon>Pseudomonadota</taxon>
        <taxon>Gammaproteobacteria</taxon>
        <taxon>Vibrionales</taxon>
        <taxon>Vibrionaceae</taxon>
        <taxon>Grimontia</taxon>
    </lineage>
</organism>
<name>A0A128F3N7_9GAMM</name>
<gene>
    <name evidence="1" type="ORF">GCE9029_02594</name>
</gene>
<dbReference type="EMBL" id="FIZX01000002">
    <property type="protein sequence ID" value="CZF81413.1"/>
    <property type="molecule type" value="Genomic_DNA"/>
</dbReference>